<dbReference type="AlphaFoldDB" id="A0A2Z4ITP8"/>
<gene>
    <name evidence="5" type="ORF">DN051_05280</name>
</gene>
<keyword evidence="6" id="KW-1185">Reference proteome</keyword>
<name>A0A2Z4ITP8_9ACTN</name>
<sequence length="205" mass="22052">MTTARHLMIIAMEDEAPDRPVDRGDLSLALAGAELIDLLAARTVTLDDERVVPGDQPSTSDSLLEQAASSLVRQAPYESVDAWLWRRGRDLSSTYVAAFKAEGQLTRQSRRGLSFRSGPAVLTDSADHRAAASRWASAEPTLVALATAVGIPGPGGDDEEDSRSTGDDTVDTVVAAVHEALTELDAIRQRRAIEQAAFDNIWRGE</sequence>
<dbReference type="Gene3D" id="1.10.3630.10">
    <property type="entry name" value="yeast vps74-n-term truncation variant domain like"/>
    <property type="match status" value="1"/>
</dbReference>
<comment type="subcellular location">
    <subcellularLocation>
        <location evidence="1">Golgi apparatus membrane</location>
        <topology evidence="1">Peripheral membrane protein</topology>
        <orientation evidence="1">Cytoplasmic side</orientation>
    </subcellularLocation>
</comment>
<evidence type="ECO:0000256" key="3">
    <source>
        <dbReference type="ARBA" id="ARBA00023121"/>
    </source>
</evidence>
<dbReference type="GO" id="GO:0070273">
    <property type="term" value="F:phosphatidylinositol-4-phosphate binding"/>
    <property type="evidence" value="ECO:0007669"/>
    <property type="project" value="InterPro"/>
</dbReference>
<dbReference type="Proteomes" id="UP000249616">
    <property type="component" value="Chromosome"/>
</dbReference>
<evidence type="ECO:0000313" key="6">
    <source>
        <dbReference type="Proteomes" id="UP000249616"/>
    </source>
</evidence>
<dbReference type="GO" id="GO:0012505">
    <property type="term" value="C:endomembrane system"/>
    <property type="evidence" value="ECO:0007669"/>
    <property type="project" value="UniProtKB-ARBA"/>
</dbReference>
<evidence type="ECO:0000313" key="5">
    <source>
        <dbReference type="EMBL" id="AWW36120.1"/>
    </source>
</evidence>
<dbReference type="InterPro" id="IPR038261">
    <property type="entry name" value="GPP34-like_sf"/>
</dbReference>
<dbReference type="KEGG" id="scad:DN051_05280"/>
<dbReference type="RefSeq" id="WP_053756147.1">
    <property type="nucleotide sequence ID" value="NZ_CBDRHE010000048.1"/>
</dbReference>
<keyword evidence="4" id="KW-0472">Membrane</keyword>
<keyword evidence="2" id="KW-0333">Golgi apparatus</keyword>
<accession>A0A2Z4ITP8</accession>
<evidence type="ECO:0000256" key="2">
    <source>
        <dbReference type="ARBA" id="ARBA00023034"/>
    </source>
</evidence>
<reference evidence="5 6" key="1">
    <citation type="journal article" date="2019" name="Int. J. Syst. Evol. Microbiol.">
        <title>Streptomyces cadmiisoli sp. nov., a novel actinomycete isolated from cadmium-contaminated soil.</title>
        <authorList>
            <person name="Li K."/>
            <person name="Tang X."/>
            <person name="Zhao J."/>
            <person name="Guo Y."/>
            <person name="Tang Y."/>
            <person name="Gao J."/>
        </authorList>
    </citation>
    <scope>NUCLEOTIDE SEQUENCE [LARGE SCALE GENOMIC DNA]</scope>
    <source>
        <strain evidence="5 6">ZFG47</strain>
    </source>
</reference>
<protein>
    <submittedName>
        <fullName evidence="5">GPP34 family phosphoprotein</fullName>
    </submittedName>
</protein>
<proteinExistence type="predicted"/>
<keyword evidence="3" id="KW-0446">Lipid-binding</keyword>
<evidence type="ECO:0000256" key="4">
    <source>
        <dbReference type="ARBA" id="ARBA00023136"/>
    </source>
</evidence>
<dbReference type="EMBL" id="CP030073">
    <property type="protein sequence ID" value="AWW36120.1"/>
    <property type="molecule type" value="Genomic_DNA"/>
</dbReference>
<dbReference type="GO" id="GO:0005737">
    <property type="term" value="C:cytoplasm"/>
    <property type="evidence" value="ECO:0007669"/>
    <property type="project" value="UniProtKB-ARBA"/>
</dbReference>
<dbReference type="InterPro" id="IPR008628">
    <property type="entry name" value="GPP34-like"/>
</dbReference>
<evidence type="ECO:0000256" key="1">
    <source>
        <dbReference type="ARBA" id="ARBA00004255"/>
    </source>
</evidence>
<organism evidence="5 6">
    <name type="scientific">Streptomyces cadmiisoli</name>
    <dbReference type="NCBI Taxonomy" id="2184053"/>
    <lineage>
        <taxon>Bacteria</taxon>
        <taxon>Bacillati</taxon>
        <taxon>Actinomycetota</taxon>
        <taxon>Actinomycetes</taxon>
        <taxon>Kitasatosporales</taxon>
        <taxon>Streptomycetaceae</taxon>
        <taxon>Streptomyces</taxon>
        <taxon>Streptomyces aurantiacus group</taxon>
    </lineage>
</organism>
<dbReference type="Pfam" id="PF05719">
    <property type="entry name" value="GPP34"/>
    <property type="match status" value="1"/>
</dbReference>